<dbReference type="GO" id="GO:0004792">
    <property type="term" value="F:thiosulfate-cyanide sulfurtransferase activity"/>
    <property type="evidence" value="ECO:0007669"/>
    <property type="project" value="TreeGrafter"/>
</dbReference>
<comment type="caution">
    <text evidence="2">The sequence shown here is derived from an EMBL/GenBank/DDBJ whole genome shotgun (WGS) entry which is preliminary data.</text>
</comment>
<evidence type="ECO:0000259" key="1">
    <source>
        <dbReference type="PROSITE" id="PS50206"/>
    </source>
</evidence>
<dbReference type="eggNOG" id="KOG1530">
    <property type="taxonomic scope" value="Eukaryota"/>
</dbReference>
<dbReference type="Gene3D" id="3.40.250.10">
    <property type="entry name" value="Rhodanese-like domain"/>
    <property type="match status" value="1"/>
</dbReference>
<accession>K1W5P8</accession>
<dbReference type="PANTHER" id="PTHR44086:SF10">
    <property type="entry name" value="THIOSULFATE SULFURTRANSFERASE_RHODANESE-LIKE DOMAIN-CONTAINING PROTEIN 3"/>
    <property type="match status" value="1"/>
</dbReference>
<gene>
    <name evidence="2" type="ORF">A1Q2_01467</name>
</gene>
<evidence type="ECO:0000313" key="2">
    <source>
        <dbReference type="EMBL" id="EKD04248.1"/>
    </source>
</evidence>
<dbReference type="EMBL" id="AMBO01000229">
    <property type="protein sequence ID" value="EKD04248.1"/>
    <property type="molecule type" value="Genomic_DNA"/>
</dbReference>
<dbReference type="PANTHER" id="PTHR44086">
    <property type="entry name" value="THIOSULFATE SULFURTRANSFERASE RDL2, MITOCHONDRIAL-RELATED"/>
    <property type="match status" value="1"/>
</dbReference>
<dbReference type="GO" id="GO:0005739">
    <property type="term" value="C:mitochondrion"/>
    <property type="evidence" value="ECO:0007669"/>
    <property type="project" value="TreeGrafter"/>
</dbReference>
<reference evidence="2 3" key="1">
    <citation type="journal article" date="2012" name="Eukaryot. Cell">
        <title>Genome sequence of the Trichosporon asahii environmental strain CBS 8904.</title>
        <authorList>
            <person name="Yang R.Y."/>
            <person name="Li H.T."/>
            <person name="Zhu H."/>
            <person name="Zhou G.P."/>
            <person name="Wang M."/>
            <person name="Wang L."/>
        </authorList>
    </citation>
    <scope>NUCLEOTIDE SEQUENCE [LARGE SCALE GENOMIC DNA]</scope>
    <source>
        <strain evidence="2 3">CBS 8904</strain>
    </source>
</reference>
<dbReference type="FunCoup" id="K1W5P8">
    <property type="interactions" value="275"/>
</dbReference>
<dbReference type="OrthoDB" id="566238at2759"/>
<evidence type="ECO:0000313" key="3">
    <source>
        <dbReference type="Proteomes" id="UP000006757"/>
    </source>
</evidence>
<dbReference type="InParanoid" id="K1W5P8"/>
<dbReference type="PROSITE" id="PS50206">
    <property type="entry name" value="RHODANESE_3"/>
    <property type="match status" value="1"/>
</dbReference>
<keyword evidence="3" id="KW-1185">Reference proteome</keyword>
<sequence>MSVIRKATPLYRAAVAGPSRLAMSASVARPLTPSTPASYRRPFSPAQQPNLLRTLTSTPPAKRFTRNVWAANPIVEYDEIKPLTQQPTDDILIVDVREPDEVALGTLPSAVNLPLSRLPEALDEDFEPGRFKKEFAFKKPAAGQKIIFFCRSGKRSATAAEIAGMHGYANVRNYVGSWLEWSEKEGIPNLLAA</sequence>
<dbReference type="STRING" id="1220162.K1W5P8"/>
<dbReference type="Pfam" id="PF00581">
    <property type="entry name" value="Rhodanese"/>
    <property type="match status" value="1"/>
</dbReference>
<proteinExistence type="predicted"/>
<dbReference type="SUPFAM" id="SSF52821">
    <property type="entry name" value="Rhodanese/Cell cycle control phosphatase"/>
    <property type="match status" value="1"/>
</dbReference>
<name>K1W5P8_TRIAC</name>
<feature type="domain" description="Rhodanese" evidence="1">
    <location>
        <begin position="87"/>
        <end position="190"/>
    </location>
</feature>
<dbReference type="Proteomes" id="UP000006757">
    <property type="component" value="Unassembled WGS sequence"/>
</dbReference>
<dbReference type="AlphaFoldDB" id="K1W5P8"/>
<dbReference type="HOGENOM" id="CLU_089574_0_0_1"/>
<dbReference type="OMA" id="REPYELF"/>
<dbReference type="InterPro" id="IPR036873">
    <property type="entry name" value="Rhodanese-like_dom_sf"/>
</dbReference>
<dbReference type="SMART" id="SM00450">
    <property type="entry name" value="RHOD"/>
    <property type="match status" value="1"/>
</dbReference>
<dbReference type="InterPro" id="IPR001763">
    <property type="entry name" value="Rhodanese-like_dom"/>
</dbReference>
<organism evidence="2 3">
    <name type="scientific">Trichosporon asahii var. asahii (strain CBS 8904)</name>
    <name type="common">Yeast</name>
    <dbReference type="NCBI Taxonomy" id="1220162"/>
    <lineage>
        <taxon>Eukaryota</taxon>
        <taxon>Fungi</taxon>
        <taxon>Dikarya</taxon>
        <taxon>Basidiomycota</taxon>
        <taxon>Agaricomycotina</taxon>
        <taxon>Tremellomycetes</taxon>
        <taxon>Trichosporonales</taxon>
        <taxon>Trichosporonaceae</taxon>
        <taxon>Trichosporon</taxon>
    </lineage>
</organism>
<protein>
    <submittedName>
        <fullName evidence="2">Endoplasmic reticulum protein</fullName>
    </submittedName>
</protein>